<evidence type="ECO:0000313" key="3">
    <source>
        <dbReference type="Proteomes" id="UP000823775"/>
    </source>
</evidence>
<comment type="caution">
    <text evidence="2">The sequence shown here is derived from an EMBL/GenBank/DDBJ whole genome shotgun (WGS) entry which is preliminary data.</text>
</comment>
<accession>A0ABS8UIL2</accession>
<name>A0ABS8UIL2_DATST</name>
<protein>
    <submittedName>
        <fullName evidence="2">Uncharacterized protein</fullName>
    </submittedName>
</protein>
<keyword evidence="3" id="KW-1185">Reference proteome</keyword>
<proteinExistence type="predicted"/>
<evidence type="ECO:0000256" key="1">
    <source>
        <dbReference type="SAM" id="MobiDB-lite"/>
    </source>
</evidence>
<sequence length="111" mass="12638">MGKSMANGHKNMPNISSLSTPDSMDDLVPLATLKKEARKQYYSSYDAIDYNKSRELTHWWFGCFTEATDELHSSRNLGCENIASGNDKFCLEIEQTKDRSGLHEMPLNNIF</sequence>
<feature type="region of interest" description="Disordered" evidence="1">
    <location>
        <begin position="1"/>
        <end position="23"/>
    </location>
</feature>
<reference evidence="2 3" key="1">
    <citation type="journal article" date="2021" name="BMC Genomics">
        <title>Datura genome reveals duplications of psychoactive alkaloid biosynthetic genes and high mutation rate following tissue culture.</title>
        <authorList>
            <person name="Rajewski A."/>
            <person name="Carter-House D."/>
            <person name="Stajich J."/>
            <person name="Litt A."/>
        </authorList>
    </citation>
    <scope>NUCLEOTIDE SEQUENCE [LARGE SCALE GENOMIC DNA]</scope>
    <source>
        <strain evidence="2">AR-01</strain>
    </source>
</reference>
<organism evidence="2 3">
    <name type="scientific">Datura stramonium</name>
    <name type="common">Jimsonweed</name>
    <name type="synonym">Common thornapple</name>
    <dbReference type="NCBI Taxonomy" id="4076"/>
    <lineage>
        <taxon>Eukaryota</taxon>
        <taxon>Viridiplantae</taxon>
        <taxon>Streptophyta</taxon>
        <taxon>Embryophyta</taxon>
        <taxon>Tracheophyta</taxon>
        <taxon>Spermatophyta</taxon>
        <taxon>Magnoliopsida</taxon>
        <taxon>eudicotyledons</taxon>
        <taxon>Gunneridae</taxon>
        <taxon>Pentapetalae</taxon>
        <taxon>asterids</taxon>
        <taxon>lamiids</taxon>
        <taxon>Solanales</taxon>
        <taxon>Solanaceae</taxon>
        <taxon>Solanoideae</taxon>
        <taxon>Datureae</taxon>
        <taxon>Datura</taxon>
    </lineage>
</organism>
<evidence type="ECO:0000313" key="2">
    <source>
        <dbReference type="EMBL" id="MCD9558729.1"/>
    </source>
</evidence>
<feature type="compositionally biased region" description="Polar residues" evidence="1">
    <location>
        <begin position="13"/>
        <end position="22"/>
    </location>
</feature>
<gene>
    <name evidence="2" type="ORF">HAX54_016304</name>
</gene>
<dbReference type="EMBL" id="JACEIK010002051">
    <property type="protein sequence ID" value="MCD9558729.1"/>
    <property type="molecule type" value="Genomic_DNA"/>
</dbReference>
<dbReference type="Proteomes" id="UP000823775">
    <property type="component" value="Unassembled WGS sequence"/>
</dbReference>